<dbReference type="PROSITE" id="PS00941">
    <property type="entry name" value="CARBOXYLESTERASE_B_2"/>
    <property type="match status" value="1"/>
</dbReference>
<keyword evidence="7" id="KW-1185">Reference proteome</keyword>
<organism evidence="6 7">
    <name type="scientific">Planoprotostelium fungivorum</name>
    <dbReference type="NCBI Taxonomy" id="1890364"/>
    <lineage>
        <taxon>Eukaryota</taxon>
        <taxon>Amoebozoa</taxon>
        <taxon>Evosea</taxon>
        <taxon>Variosea</taxon>
        <taxon>Cavosteliida</taxon>
        <taxon>Cavosteliaceae</taxon>
        <taxon>Planoprotostelium</taxon>
    </lineage>
</organism>
<proteinExistence type="inferred from homology"/>
<feature type="active site" description="Charge relay system" evidence="3">
    <location>
        <position position="440"/>
    </location>
</feature>
<evidence type="ECO:0000256" key="4">
    <source>
        <dbReference type="RuleBase" id="RU361235"/>
    </source>
</evidence>
<gene>
    <name evidence="6" type="ORF">PROFUN_12711</name>
</gene>
<reference evidence="6 7" key="1">
    <citation type="journal article" date="2018" name="Genome Biol. Evol.">
        <title>Multiple Roots of Fruiting Body Formation in Amoebozoa.</title>
        <authorList>
            <person name="Hillmann F."/>
            <person name="Forbes G."/>
            <person name="Novohradska S."/>
            <person name="Ferling I."/>
            <person name="Riege K."/>
            <person name="Groth M."/>
            <person name="Westermann M."/>
            <person name="Marz M."/>
            <person name="Spaller T."/>
            <person name="Winckler T."/>
            <person name="Schaap P."/>
            <person name="Glockner G."/>
        </authorList>
    </citation>
    <scope>NUCLEOTIDE SEQUENCE [LARGE SCALE GENOMIC DNA]</scope>
    <source>
        <strain evidence="6 7">Jena</strain>
    </source>
</reference>
<dbReference type="EMBL" id="MDYQ01000181">
    <property type="protein sequence ID" value="PRP79520.1"/>
    <property type="molecule type" value="Genomic_DNA"/>
</dbReference>
<name>A0A2P6N6F1_9EUKA</name>
<dbReference type="STRING" id="1890364.A0A2P6N6F1"/>
<feature type="active site" description="Charge relay system" evidence="3">
    <location>
        <position position="331"/>
    </location>
</feature>
<dbReference type="Pfam" id="PF00135">
    <property type="entry name" value="COesterase"/>
    <property type="match status" value="1"/>
</dbReference>
<keyword evidence="2 4" id="KW-0378">Hydrolase</keyword>
<sequence>MRVHITILSSCLFSLCFAHLITTNPIVTIEDGTVIGHVKDSAVVWLGIPFAAPPVGDGRWAPPKSPKPFGTIIASEYSPACPQTCNTLPKFCPKKTDEDCLYLNVYSPLIRDPDVLMPVMVFLHGGSFSSGEASLFLYDGDTNVNRSSTLLVTLNYRLGPLGFLSTENIPGNFGIQDQLKALQWIRDNIVKFGGNFEQITLFGESAGAISVGLHLTSERSRGLFHRAILQSNPVSLLHKTREQAETFGRNFLKKVNCKTSDLSCLRSLSVDDIVRIGGERPSTNVLTFSLQELLPWGPVIDNDYVPMQLLPAVTQGKIQKVPVILGSNTGEGVFFVYPLLTTPLNDFYLGAILVTIWGAKNLLTIHDTYDIRPNLLDLKKDNRLLLSQMITDYVFVCPTRQMAQSLSNYNHHTYLYSFDHAISFDEYGPAYNACNSHACHASELGFVFDIPNRDGFTMATSQEKILATQMMTYWTGFAKSSDGSPNQISHMSVFRQAFLK</sequence>
<dbReference type="GO" id="GO:0004104">
    <property type="term" value="F:cholinesterase activity"/>
    <property type="evidence" value="ECO:0007669"/>
    <property type="project" value="InterPro"/>
</dbReference>
<dbReference type="ESTHER" id="9myce-a0a2p6n6f1">
    <property type="family name" value="Cholinesterase-like"/>
</dbReference>
<evidence type="ECO:0000256" key="2">
    <source>
        <dbReference type="ARBA" id="ARBA00022801"/>
    </source>
</evidence>
<feature type="active site" description="Acyl-ester intermediate" evidence="3">
    <location>
        <position position="205"/>
    </location>
</feature>
<evidence type="ECO:0000256" key="1">
    <source>
        <dbReference type="ARBA" id="ARBA00005964"/>
    </source>
</evidence>
<comment type="similarity">
    <text evidence="1 4">Belongs to the type-B carboxylesterase/lipase family.</text>
</comment>
<dbReference type="PROSITE" id="PS00122">
    <property type="entry name" value="CARBOXYLESTERASE_B_1"/>
    <property type="match status" value="1"/>
</dbReference>
<feature type="signal peptide" evidence="4">
    <location>
        <begin position="1"/>
        <end position="18"/>
    </location>
</feature>
<accession>A0A2P6N6F1</accession>
<dbReference type="InterPro" id="IPR002018">
    <property type="entry name" value="CarbesteraseB"/>
</dbReference>
<dbReference type="InterPro" id="IPR019819">
    <property type="entry name" value="Carboxylesterase_B_CS"/>
</dbReference>
<dbReference type="InterPro" id="IPR019826">
    <property type="entry name" value="Carboxylesterase_B_AS"/>
</dbReference>
<dbReference type="EC" id="3.1.1.-" evidence="4"/>
<dbReference type="InterPro" id="IPR000997">
    <property type="entry name" value="Cholinesterase"/>
</dbReference>
<dbReference type="SUPFAM" id="SSF53474">
    <property type="entry name" value="alpha/beta-Hydrolases"/>
    <property type="match status" value="1"/>
</dbReference>
<dbReference type="OrthoDB" id="408631at2759"/>
<dbReference type="PANTHER" id="PTHR45570:SF1">
    <property type="entry name" value="CARBOXYLIC ESTER HYDROLASE"/>
    <property type="match status" value="1"/>
</dbReference>
<dbReference type="InParanoid" id="A0A2P6N6F1"/>
<dbReference type="Proteomes" id="UP000241769">
    <property type="component" value="Unassembled WGS sequence"/>
</dbReference>
<dbReference type="PRINTS" id="PR00878">
    <property type="entry name" value="CHOLNESTRASE"/>
</dbReference>
<dbReference type="InterPro" id="IPR029058">
    <property type="entry name" value="AB_hydrolase_fold"/>
</dbReference>
<feature type="domain" description="Carboxylesterase type B" evidence="5">
    <location>
        <begin position="24"/>
        <end position="487"/>
    </location>
</feature>
<dbReference type="AlphaFoldDB" id="A0A2P6N6F1"/>
<keyword evidence="4" id="KW-0732">Signal</keyword>
<evidence type="ECO:0000313" key="6">
    <source>
        <dbReference type="EMBL" id="PRP79520.1"/>
    </source>
</evidence>
<dbReference type="Gene3D" id="3.40.50.1820">
    <property type="entry name" value="alpha/beta hydrolase"/>
    <property type="match status" value="1"/>
</dbReference>
<protein>
    <recommendedName>
        <fullName evidence="4">Carboxylic ester hydrolase</fullName>
        <ecNumber evidence="4">3.1.1.-</ecNumber>
    </recommendedName>
</protein>
<evidence type="ECO:0000259" key="5">
    <source>
        <dbReference type="Pfam" id="PF00135"/>
    </source>
</evidence>
<evidence type="ECO:0000256" key="3">
    <source>
        <dbReference type="PIRSR" id="PIRSR600997-1"/>
    </source>
</evidence>
<feature type="chain" id="PRO_5015020904" description="Carboxylic ester hydrolase" evidence="4">
    <location>
        <begin position="19"/>
        <end position="500"/>
    </location>
</feature>
<comment type="caution">
    <text evidence="6">The sequence shown here is derived from an EMBL/GenBank/DDBJ whole genome shotgun (WGS) entry which is preliminary data.</text>
</comment>
<dbReference type="PANTHER" id="PTHR45570">
    <property type="entry name" value="CARBOXYLIC ESTER HYDROLASE"/>
    <property type="match status" value="1"/>
</dbReference>
<evidence type="ECO:0000313" key="7">
    <source>
        <dbReference type="Proteomes" id="UP000241769"/>
    </source>
</evidence>